<evidence type="ECO:0000313" key="1">
    <source>
        <dbReference type="EMBL" id="MBW0564532.1"/>
    </source>
</evidence>
<gene>
    <name evidence="1" type="ORF">O181_104247</name>
</gene>
<comment type="caution">
    <text evidence="1">The sequence shown here is derived from an EMBL/GenBank/DDBJ whole genome shotgun (WGS) entry which is preliminary data.</text>
</comment>
<dbReference type="EMBL" id="AVOT02075943">
    <property type="protein sequence ID" value="MBW0564532.1"/>
    <property type="molecule type" value="Genomic_DNA"/>
</dbReference>
<sequence>MIAVPQLDEQLLWNLCLLSISPIVMRRLTTNHQLEVLGYFTPRPSPCCAYTGVLIKIIKRQIIPDSQKVPDISFLNFELNSPVIARAYKQAKLLHRFSLIAKRIQPRLSIDGGNFNAWSRALLNTWADCFMGDMEYFNSTECDNDYQQNLIAMSFLRHSIERTLFQSITSRIRIPNERTCFRALKDRFNKISWSSIVHHATTCFNPTDHSTNLTTHAINIGEAIEAIENQIGPMDSNSFTTLTLYFSAPQFQAQITNALDTRLAANPSLTVQSEDILDIVRQLTSKQSKTNEDDNCEP</sequence>
<dbReference type="AlphaFoldDB" id="A0A9Q3PL92"/>
<keyword evidence="2" id="KW-1185">Reference proteome</keyword>
<proteinExistence type="predicted"/>
<dbReference type="Proteomes" id="UP000765509">
    <property type="component" value="Unassembled WGS sequence"/>
</dbReference>
<reference evidence="1" key="1">
    <citation type="submission" date="2021-03" db="EMBL/GenBank/DDBJ databases">
        <title>Draft genome sequence of rust myrtle Austropuccinia psidii MF-1, a brazilian biotype.</title>
        <authorList>
            <person name="Quecine M.C."/>
            <person name="Pachon D.M.R."/>
            <person name="Bonatelli M.L."/>
            <person name="Correr F.H."/>
            <person name="Franceschini L.M."/>
            <person name="Leite T.F."/>
            <person name="Margarido G.R.A."/>
            <person name="Almeida C.A."/>
            <person name="Ferrarezi J.A."/>
            <person name="Labate C.A."/>
        </authorList>
    </citation>
    <scope>NUCLEOTIDE SEQUENCE</scope>
    <source>
        <strain evidence="1">MF-1</strain>
    </source>
</reference>
<organism evidence="1 2">
    <name type="scientific">Austropuccinia psidii MF-1</name>
    <dbReference type="NCBI Taxonomy" id="1389203"/>
    <lineage>
        <taxon>Eukaryota</taxon>
        <taxon>Fungi</taxon>
        <taxon>Dikarya</taxon>
        <taxon>Basidiomycota</taxon>
        <taxon>Pucciniomycotina</taxon>
        <taxon>Pucciniomycetes</taxon>
        <taxon>Pucciniales</taxon>
        <taxon>Sphaerophragmiaceae</taxon>
        <taxon>Austropuccinia</taxon>
    </lineage>
</organism>
<dbReference type="OrthoDB" id="2518964at2759"/>
<accession>A0A9Q3PL92</accession>
<protein>
    <submittedName>
        <fullName evidence="1">Uncharacterized protein</fullName>
    </submittedName>
</protein>
<name>A0A9Q3PL92_9BASI</name>
<evidence type="ECO:0000313" key="2">
    <source>
        <dbReference type="Proteomes" id="UP000765509"/>
    </source>
</evidence>